<dbReference type="PANTHER" id="PTHR30537:SF26">
    <property type="entry name" value="GLYCINE CLEAVAGE SYSTEM TRANSCRIPTIONAL ACTIVATOR"/>
    <property type="match status" value="1"/>
</dbReference>
<dbReference type="GO" id="GO:0006351">
    <property type="term" value="P:DNA-templated transcription"/>
    <property type="evidence" value="ECO:0007669"/>
    <property type="project" value="TreeGrafter"/>
</dbReference>
<dbReference type="PRINTS" id="PR00039">
    <property type="entry name" value="HTHLYSR"/>
</dbReference>
<evidence type="ECO:0000256" key="2">
    <source>
        <dbReference type="ARBA" id="ARBA00023015"/>
    </source>
</evidence>
<keyword evidence="4" id="KW-0804">Transcription</keyword>
<accession>A0A6L5Z4Y9</accession>
<gene>
    <name evidence="6" type="ORF">GE300_17505</name>
</gene>
<dbReference type="InterPro" id="IPR036390">
    <property type="entry name" value="WH_DNA-bd_sf"/>
</dbReference>
<dbReference type="PROSITE" id="PS50931">
    <property type="entry name" value="HTH_LYSR"/>
    <property type="match status" value="1"/>
</dbReference>
<dbReference type="GO" id="GO:0043565">
    <property type="term" value="F:sequence-specific DNA binding"/>
    <property type="evidence" value="ECO:0007669"/>
    <property type="project" value="TreeGrafter"/>
</dbReference>
<dbReference type="InterPro" id="IPR036388">
    <property type="entry name" value="WH-like_DNA-bd_sf"/>
</dbReference>
<evidence type="ECO:0000313" key="7">
    <source>
        <dbReference type="Proteomes" id="UP000474957"/>
    </source>
</evidence>
<evidence type="ECO:0000259" key="5">
    <source>
        <dbReference type="PROSITE" id="PS50931"/>
    </source>
</evidence>
<proteinExistence type="inferred from homology"/>
<dbReference type="Proteomes" id="UP000474957">
    <property type="component" value="Unassembled WGS sequence"/>
</dbReference>
<dbReference type="AlphaFoldDB" id="A0A6L5Z4Y9"/>
<protein>
    <submittedName>
        <fullName evidence="6">LysR family transcriptional regulator</fullName>
    </submittedName>
</protein>
<dbReference type="Pfam" id="PF03466">
    <property type="entry name" value="LysR_substrate"/>
    <property type="match status" value="1"/>
</dbReference>
<dbReference type="EMBL" id="WIND01000018">
    <property type="protein sequence ID" value="MSU91379.1"/>
    <property type="molecule type" value="Genomic_DNA"/>
</dbReference>
<evidence type="ECO:0000256" key="3">
    <source>
        <dbReference type="ARBA" id="ARBA00023125"/>
    </source>
</evidence>
<dbReference type="Gene3D" id="1.10.10.10">
    <property type="entry name" value="Winged helix-like DNA-binding domain superfamily/Winged helix DNA-binding domain"/>
    <property type="match status" value="1"/>
</dbReference>
<dbReference type="SUPFAM" id="SSF53850">
    <property type="entry name" value="Periplasmic binding protein-like II"/>
    <property type="match status" value="1"/>
</dbReference>
<dbReference type="Pfam" id="PF00126">
    <property type="entry name" value="HTH_1"/>
    <property type="match status" value="1"/>
</dbReference>
<dbReference type="Gene3D" id="3.40.190.10">
    <property type="entry name" value="Periplasmic binding protein-like II"/>
    <property type="match status" value="2"/>
</dbReference>
<dbReference type="SUPFAM" id="SSF46785">
    <property type="entry name" value="Winged helix' DNA-binding domain"/>
    <property type="match status" value="1"/>
</dbReference>
<comment type="similarity">
    <text evidence="1">Belongs to the LysR transcriptional regulatory family.</text>
</comment>
<reference evidence="6 7" key="1">
    <citation type="submission" date="2019-10" db="EMBL/GenBank/DDBJ databases">
        <title>Cognatihalovulum marinum gen. nov. sp. nov., a new member of the family Rhodobacteraceae isolated from deep seawater of the Northwest Indian Ocean.</title>
        <authorList>
            <person name="Ruan C."/>
            <person name="Wang J."/>
            <person name="Zheng X."/>
            <person name="Song L."/>
            <person name="Zhu Y."/>
            <person name="Huang Y."/>
            <person name="Lu Z."/>
            <person name="Du W."/>
            <person name="Huang L."/>
            <person name="Dai X."/>
        </authorList>
    </citation>
    <scope>NUCLEOTIDE SEQUENCE [LARGE SCALE GENOMIC DNA]</scope>
    <source>
        <strain evidence="6 7">2CG4</strain>
    </source>
</reference>
<keyword evidence="3" id="KW-0238">DNA-binding</keyword>
<evidence type="ECO:0000313" key="6">
    <source>
        <dbReference type="EMBL" id="MSU91379.1"/>
    </source>
</evidence>
<sequence length="306" mass="34329">MRLPHVTWLRAFEAAARHRSFSDAAAELNLTPAAVSQQIRLLEHHLGIQLFQRLPRGVALTDIGQAYAVPIRKSFTEMQDATEGLFTVRRTRRVRVRASISYATLILAPRLKEFRDRHPDIEICLSTAVWSDRMDDEAIDLDIRHGSGRWQEQGIWQLGHEIATVVCHPDHARCFGPAPRIQEVLAAGIVPVLGSEVEWSRLSHSFGLDFPAPPVWMKADSSLIALQTVAAGFGAALIHESFARPFIDRRVLVSPFEYRLPMREAYYLVARDDVGARSEVEAFRNWILGLARTGADRRGPAEGAAR</sequence>
<dbReference type="InterPro" id="IPR005119">
    <property type="entry name" value="LysR_subst-bd"/>
</dbReference>
<evidence type="ECO:0000256" key="4">
    <source>
        <dbReference type="ARBA" id="ARBA00023163"/>
    </source>
</evidence>
<comment type="caution">
    <text evidence="6">The sequence shown here is derived from an EMBL/GenBank/DDBJ whole genome shotgun (WGS) entry which is preliminary data.</text>
</comment>
<organism evidence="6 7">
    <name type="scientific">Halovulum marinum</name>
    <dbReference type="NCBI Taxonomy" id="2662447"/>
    <lineage>
        <taxon>Bacteria</taxon>
        <taxon>Pseudomonadati</taxon>
        <taxon>Pseudomonadota</taxon>
        <taxon>Alphaproteobacteria</taxon>
        <taxon>Rhodobacterales</taxon>
        <taxon>Paracoccaceae</taxon>
        <taxon>Halovulum</taxon>
    </lineage>
</organism>
<keyword evidence="2" id="KW-0805">Transcription regulation</keyword>
<keyword evidence="7" id="KW-1185">Reference proteome</keyword>
<dbReference type="PANTHER" id="PTHR30537">
    <property type="entry name" value="HTH-TYPE TRANSCRIPTIONAL REGULATOR"/>
    <property type="match status" value="1"/>
</dbReference>
<dbReference type="InterPro" id="IPR000847">
    <property type="entry name" value="LysR_HTH_N"/>
</dbReference>
<evidence type="ECO:0000256" key="1">
    <source>
        <dbReference type="ARBA" id="ARBA00009437"/>
    </source>
</evidence>
<dbReference type="InterPro" id="IPR058163">
    <property type="entry name" value="LysR-type_TF_proteobact-type"/>
</dbReference>
<dbReference type="FunFam" id="1.10.10.10:FF:000038">
    <property type="entry name" value="Glycine cleavage system transcriptional activator"/>
    <property type="match status" value="1"/>
</dbReference>
<feature type="domain" description="HTH lysR-type" evidence="5">
    <location>
        <begin position="1"/>
        <end position="61"/>
    </location>
</feature>
<name>A0A6L5Z4Y9_9RHOB</name>
<dbReference type="GO" id="GO:0003700">
    <property type="term" value="F:DNA-binding transcription factor activity"/>
    <property type="evidence" value="ECO:0007669"/>
    <property type="project" value="InterPro"/>
</dbReference>